<dbReference type="PANTHER" id="PTHR44846:SF1">
    <property type="entry name" value="MANNOSYL-D-GLYCERATE TRANSPORT_METABOLISM SYSTEM REPRESSOR MNGR-RELATED"/>
    <property type="match status" value="1"/>
</dbReference>
<dbReference type="SUPFAM" id="SSF46785">
    <property type="entry name" value="Winged helix' DNA-binding domain"/>
    <property type="match status" value="1"/>
</dbReference>
<dbReference type="Gene3D" id="3.40.1410.10">
    <property type="entry name" value="Chorismate lyase-like"/>
    <property type="match status" value="1"/>
</dbReference>
<dbReference type="InterPro" id="IPR050679">
    <property type="entry name" value="Bact_HTH_transcr_reg"/>
</dbReference>
<evidence type="ECO:0000256" key="3">
    <source>
        <dbReference type="ARBA" id="ARBA00023163"/>
    </source>
</evidence>
<dbReference type="Pfam" id="PF00392">
    <property type="entry name" value="GntR"/>
    <property type="match status" value="1"/>
</dbReference>
<dbReference type="Pfam" id="PF07702">
    <property type="entry name" value="UTRA"/>
    <property type="match status" value="1"/>
</dbReference>
<proteinExistence type="predicted"/>
<keyword evidence="1" id="KW-0805">Transcription regulation</keyword>
<reference evidence="6" key="1">
    <citation type="journal article" date="2019" name="Int. J. Syst. Evol. Microbiol.">
        <title>The Global Catalogue of Microorganisms (GCM) 10K type strain sequencing project: providing services to taxonomists for standard genome sequencing and annotation.</title>
        <authorList>
            <consortium name="The Broad Institute Genomics Platform"/>
            <consortium name="The Broad Institute Genome Sequencing Center for Infectious Disease"/>
            <person name="Wu L."/>
            <person name="Ma J."/>
        </authorList>
    </citation>
    <scope>NUCLEOTIDE SEQUENCE [LARGE SCALE GENOMIC DNA]</scope>
    <source>
        <strain evidence="6">JCM 17021</strain>
    </source>
</reference>
<dbReference type="RefSeq" id="WP_345063915.1">
    <property type="nucleotide sequence ID" value="NZ_BAABCN010000002.1"/>
</dbReference>
<dbReference type="CDD" id="cd07377">
    <property type="entry name" value="WHTH_GntR"/>
    <property type="match status" value="1"/>
</dbReference>
<evidence type="ECO:0000256" key="2">
    <source>
        <dbReference type="ARBA" id="ARBA00023125"/>
    </source>
</evidence>
<dbReference type="InterPro" id="IPR036388">
    <property type="entry name" value="WH-like_DNA-bd_sf"/>
</dbReference>
<dbReference type="InterPro" id="IPR028978">
    <property type="entry name" value="Chorismate_lyase_/UTRA_dom_sf"/>
</dbReference>
<organism evidence="5 6">
    <name type="scientific">Leifsonia kafniensis</name>
    <dbReference type="NCBI Taxonomy" id="475957"/>
    <lineage>
        <taxon>Bacteria</taxon>
        <taxon>Bacillati</taxon>
        <taxon>Actinomycetota</taxon>
        <taxon>Actinomycetes</taxon>
        <taxon>Micrococcales</taxon>
        <taxon>Microbacteriaceae</taxon>
        <taxon>Leifsonia</taxon>
    </lineage>
</organism>
<evidence type="ECO:0000313" key="6">
    <source>
        <dbReference type="Proteomes" id="UP001501803"/>
    </source>
</evidence>
<sequence>MAHKYETVAADIREIISTSLAPHDALPSERDLMTRYDVSRMTVRAAIAKLVDEGRVYNVHGSGTYVGSIDLFSKTPKLTSFTEDMTSRGYVASSRPLALARIDADEDIARRLGVPVDTECTHLRRLRLADNNPMAIEDVYLPRTVMEIEQLHLDQSLYVQLTEAGHEVHRAEQEIQAIMLSEEDSRLLGVPNGSAALSVERVSTSRRGLVIEFARTIYRSDRYSFHIAVTRDNEK</sequence>
<name>A0ABP7KE10_9MICO</name>
<keyword evidence="2" id="KW-0238">DNA-binding</keyword>
<dbReference type="Proteomes" id="UP001501803">
    <property type="component" value="Unassembled WGS sequence"/>
</dbReference>
<dbReference type="SMART" id="SM00866">
    <property type="entry name" value="UTRA"/>
    <property type="match status" value="1"/>
</dbReference>
<comment type="caution">
    <text evidence="5">The sequence shown here is derived from an EMBL/GenBank/DDBJ whole genome shotgun (WGS) entry which is preliminary data.</text>
</comment>
<keyword evidence="6" id="KW-1185">Reference proteome</keyword>
<dbReference type="InterPro" id="IPR000524">
    <property type="entry name" value="Tscrpt_reg_HTH_GntR"/>
</dbReference>
<protein>
    <submittedName>
        <fullName evidence="5">GntR family transcriptional regulator</fullName>
    </submittedName>
</protein>
<accession>A0ABP7KE10</accession>
<dbReference type="InterPro" id="IPR011663">
    <property type="entry name" value="UTRA"/>
</dbReference>
<dbReference type="PANTHER" id="PTHR44846">
    <property type="entry name" value="MANNOSYL-D-GLYCERATE TRANSPORT/METABOLISM SYSTEM REPRESSOR MNGR-RELATED"/>
    <property type="match status" value="1"/>
</dbReference>
<evidence type="ECO:0000256" key="1">
    <source>
        <dbReference type="ARBA" id="ARBA00023015"/>
    </source>
</evidence>
<dbReference type="PRINTS" id="PR00035">
    <property type="entry name" value="HTHGNTR"/>
</dbReference>
<evidence type="ECO:0000313" key="5">
    <source>
        <dbReference type="EMBL" id="GAA3872337.1"/>
    </source>
</evidence>
<dbReference type="SUPFAM" id="SSF64288">
    <property type="entry name" value="Chorismate lyase-like"/>
    <property type="match status" value="1"/>
</dbReference>
<dbReference type="InterPro" id="IPR036390">
    <property type="entry name" value="WH_DNA-bd_sf"/>
</dbReference>
<evidence type="ECO:0000259" key="4">
    <source>
        <dbReference type="PROSITE" id="PS50949"/>
    </source>
</evidence>
<dbReference type="PROSITE" id="PS50949">
    <property type="entry name" value="HTH_GNTR"/>
    <property type="match status" value="1"/>
</dbReference>
<gene>
    <name evidence="5" type="ORF">GCM10022381_14250</name>
</gene>
<dbReference type="SMART" id="SM00345">
    <property type="entry name" value="HTH_GNTR"/>
    <property type="match status" value="1"/>
</dbReference>
<dbReference type="Gene3D" id="1.10.10.10">
    <property type="entry name" value="Winged helix-like DNA-binding domain superfamily/Winged helix DNA-binding domain"/>
    <property type="match status" value="1"/>
</dbReference>
<feature type="domain" description="HTH gntR-type" evidence="4">
    <location>
        <begin position="2"/>
        <end position="69"/>
    </location>
</feature>
<dbReference type="EMBL" id="BAABCN010000002">
    <property type="protein sequence ID" value="GAA3872337.1"/>
    <property type="molecule type" value="Genomic_DNA"/>
</dbReference>
<keyword evidence="3" id="KW-0804">Transcription</keyword>